<dbReference type="InterPro" id="IPR051419">
    <property type="entry name" value="Lys/N-term_MeTrsfase_sf"/>
</dbReference>
<dbReference type="PANTHER" id="PTHR12176:SF76">
    <property type="entry name" value="S-ADENOSYL-L-METHIONINE-DEPENDENT METHYLTRANSFERASES SUPERFAMILY PROTEIN"/>
    <property type="match status" value="1"/>
</dbReference>
<protein>
    <submittedName>
        <fullName evidence="5">Uncharacterized protein</fullName>
    </submittedName>
</protein>
<reference evidence="5" key="1">
    <citation type="submission" date="2020-07" db="EMBL/GenBank/DDBJ databases">
        <authorList>
            <person name="Lin J."/>
        </authorList>
    </citation>
    <scope>NUCLEOTIDE SEQUENCE</scope>
</reference>
<dbReference type="GO" id="GO:0032259">
    <property type="term" value="P:methylation"/>
    <property type="evidence" value="ECO:0007669"/>
    <property type="project" value="UniProtKB-KW"/>
</dbReference>
<dbReference type="SUPFAM" id="SSF53335">
    <property type="entry name" value="S-adenosyl-L-methionine-dependent methyltransferases"/>
    <property type="match status" value="1"/>
</dbReference>
<evidence type="ECO:0000256" key="4">
    <source>
        <dbReference type="SAM" id="MobiDB-lite"/>
    </source>
</evidence>
<evidence type="ECO:0000256" key="1">
    <source>
        <dbReference type="ARBA" id="ARBA00008361"/>
    </source>
</evidence>
<accession>A0A6V7QN71</accession>
<organism evidence="5">
    <name type="scientific">Ananas comosus var. bracteatus</name>
    <name type="common">red pineapple</name>
    <dbReference type="NCBI Taxonomy" id="296719"/>
    <lineage>
        <taxon>Eukaryota</taxon>
        <taxon>Viridiplantae</taxon>
        <taxon>Streptophyta</taxon>
        <taxon>Embryophyta</taxon>
        <taxon>Tracheophyta</taxon>
        <taxon>Spermatophyta</taxon>
        <taxon>Magnoliopsida</taxon>
        <taxon>Liliopsida</taxon>
        <taxon>Poales</taxon>
        <taxon>Bromeliaceae</taxon>
        <taxon>Bromelioideae</taxon>
        <taxon>Ananas</taxon>
    </lineage>
</organism>
<comment type="similarity">
    <text evidence="1">Belongs to the methyltransferase superfamily.</text>
</comment>
<evidence type="ECO:0000256" key="2">
    <source>
        <dbReference type="ARBA" id="ARBA00022603"/>
    </source>
</evidence>
<feature type="compositionally biased region" description="Low complexity" evidence="4">
    <location>
        <begin position="56"/>
        <end position="69"/>
    </location>
</feature>
<evidence type="ECO:0000313" key="5">
    <source>
        <dbReference type="EMBL" id="CAD1844589.1"/>
    </source>
</evidence>
<name>A0A6V7QN71_ANACO</name>
<gene>
    <name evidence="5" type="ORF">CB5_LOCUS27800</name>
</gene>
<keyword evidence="3" id="KW-0808">Transferase</keyword>
<dbReference type="PANTHER" id="PTHR12176">
    <property type="entry name" value="SAM-DEPENDENT METHYLTRANSFERASE SUPERFAMILY PROTEIN"/>
    <property type="match status" value="1"/>
</dbReference>
<dbReference type="FunFam" id="3.40.50.150:FF:000236">
    <property type="entry name" value="S-adenosyl-L-methionine-dependent methyltransferases superfamily protein"/>
    <property type="match status" value="1"/>
</dbReference>
<feature type="region of interest" description="Disordered" evidence="4">
    <location>
        <begin position="45"/>
        <end position="75"/>
    </location>
</feature>
<keyword evidence="2" id="KW-0489">Methyltransferase</keyword>
<dbReference type="Gene3D" id="3.40.50.150">
    <property type="entry name" value="Vaccinia Virus protein VP39"/>
    <property type="match status" value="1"/>
</dbReference>
<evidence type="ECO:0000256" key="3">
    <source>
        <dbReference type="ARBA" id="ARBA00022679"/>
    </source>
</evidence>
<dbReference type="InterPro" id="IPR029063">
    <property type="entry name" value="SAM-dependent_MTases_sf"/>
</dbReference>
<dbReference type="EMBL" id="LR862137">
    <property type="protein sequence ID" value="CAD1844589.1"/>
    <property type="molecule type" value="Genomic_DNA"/>
</dbReference>
<dbReference type="AlphaFoldDB" id="A0A6V7QN71"/>
<dbReference type="GO" id="GO:0008168">
    <property type="term" value="F:methyltransferase activity"/>
    <property type="evidence" value="ECO:0007669"/>
    <property type="project" value="UniProtKB-KW"/>
</dbReference>
<proteinExistence type="inferred from homology"/>
<sequence length="362" mass="39481">MATTIAMALTLAPPPSLELARDLRWRNPLHIHPLRLRPLQALRRGESSPLPPTLRALGGSSAAAPSEAVAEGEEKEEEETFTLLASITSRYNEITIVDSPKSRLLLLDNSGNIHSMIKKENLWTGSYWDEFASLPAIIPHGPIAILGLGAGTAARLMLELWPSLHLIGWEIDETLIYMAREYFGLSNLEKCTKSGGSLSVQIGDALSPSATVEGGFAGKLNCLKTHAQSIDSIIVDLFSDGKILPQLEEQNVPQVETWLEIEKKLMPHGRIMVNCAGKNAEASNDGDRTAPTNVLAITSWMKNSTIKTLCRAFPGKVSWKKMEGEDNYLALTGPPPDLDTWSAAVPSQLSLSAKQWKPCELD</sequence>